<evidence type="ECO:0000256" key="2">
    <source>
        <dbReference type="ARBA" id="ARBA00022857"/>
    </source>
</evidence>
<protein>
    <recommendedName>
        <fullName evidence="4">NmrA-like domain-containing protein</fullName>
    </recommendedName>
</protein>
<feature type="domain" description="NmrA-like" evidence="4">
    <location>
        <begin position="51"/>
        <end position="252"/>
    </location>
</feature>
<feature type="compositionally biased region" description="Polar residues" evidence="3">
    <location>
        <begin position="11"/>
        <end position="33"/>
    </location>
</feature>
<dbReference type="GO" id="GO:0005634">
    <property type="term" value="C:nucleus"/>
    <property type="evidence" value="ECO:0007669"/>
    <property type="project" value="TreeGrafter"/>
</dbReference>
<dbReference type="InterPro" id="IPR051164">
    <property type="entry name" value="NmrA-like_oxidored"/>
</dbReference>
<reference evidence="5 6" key="1">
    <citation type="submission" date="2020-03" db="EMBL/GenBank/DDBJ databases">
        <title>Draft Genome Sequence of Cudoniella acicularis.</title>
        <authorList>
            <person name="Buettner E."/>
            <person name="Kellner H."/>
        </authorList>
    </citation>
    <scope>NUCLEOTIDE SEQUENCE [LARGE SCALE GENOMIC DNA]</scope>
    <source>
        <strain evidence="5 6">DSM 108380</strain>
    </source>
</reference>
<dbReference type="PANTHER" id="PTHR42748:SF7">
    <property type="entry name" value="NMRA LIKE REDOX SENSOR 1-RELATED"/>
    <property type="match status" value="1"/>
</dbReference>
<sequence>MPHLRKPKPSPLSQTSPLLKETQQTQHPSSKPTSRYMAYSVSQPSRTKKITEEKQAFGLVDESIKNNVEHFVFTSVDRGGPGVSEKNPTDIPHFLAKHKIEEYLKDQIKAKGSKMQYTILRPVAFMDNLTNDFMGKGFASMWGGVGSKPLQLISTRDIGLFSARAFQHPAQYKNKAVSLAGDELNLTQAKKVFKDTLGYDMPETWGFVGSGLKWMISELGTMFKWFADQGYGADIASLKKEEPKLQNFSEWLAETSTFKKQ</sequence>
<accession>A0A8H4RZC7</accession>
<comment type="similarity">
    <text evidence="1">Belongs to the NmrA-type oxidoreductase family.</text>
</comment>
<keyword evidence="6" id="KW-1185">Reference proteome</keyword>
<dbReference type="AlphaFoldDB" id="A0A8H4RZC7"/>
<dbReference type="InterPro" id="IPR008030">
    <property type="entry name" value="NmrA-like"/>
</dbReference>
<dbReference type="Gene3D" id="3.40.50.720">
    <property type="entry name" value="NAD(P)-binding Rossmann-like Domain"/>
    <property type="match status" value="1"/>
</dbReference>
<dbReference type="EMBL" id="JAAMPI010000027">
    <property type="protein sequence ID" value="KAF4637312.1"/>
    <property type="molecule type" value="Genomic_DNA"/>
</dbReference>
<dbReference type="OrthoDB" id="9997102at2759"/>
<evidence type="ECO:0000313" key="5">
    <source>
        <dbReference type="EMBL" id="KAF4637312.1"/>
    </source>
</evidence>
<name>A0A8H4RZC7_9HELO</name>
<dbReference type="Pfam" id="PF05368">
    <property type="entry name" value="NmrA"/>
    <property type="match status" value="1"/>
</dbReference>
<dbReference type="InterPro" id="IPR036291">
    <property type="entry name" value="NAD(P)-bd_dom_sf"/>
</dbReference>
<gene>
    <name evidence="5" type="ORF">G7Y89_g773</name>
</gene>
<comment type="caution">
    <text evidence="5">The sequence shown here is derived from an EMBL/GenBank/DDBJ whole genome shotgun (WGS) entry which is preliminary data.</text>
</comment>
<dbReference type="SUPFAM" id="SSF51735">
    <property type="entry name" value="NAD(P)-binding Rossmann-fold domains"/>
    <property type="match status" value="1"/>
</dbReference>
<organism evidence="5 6">
    <name type="scientific">Cudoniella acicularis</name>
    <dbReference type="NCBI Taxonomy" id="354080"/>
    <lineage>
        <taxon>Eukaryota</taxon>
        <taxon>Fungi</taxon>
        <taxon>Dikarya</taxon>
        <taxon>Ascomycota</taxon>
        <taxon>Pezizomycotina</taxon>
        <taxon>Leotiomycetes</taxon>
        <taxon>Helotiales</taxon>
        <taxon>Tricladiaceae</taxon>
        <taxon>Cudoniella</taxon>
    </lineage>
</organism>
<feature type="region of interest" description="Disordered" evidence="3">
    <location>
        <begin position="1"/>
        <end position="47"/>
    </location>
</feature>
<keyword evidence="2" id="KW-0521">NADP</keyword>
<evidence type="ECO:0000256" key="3">
    <source>
        <dbReference type="SAM" id="MobiDB-lite"/>
    </source>
</evidence>
<proteinExistence type="inferred from homology"/>
<dbReference type="Proteomes" id="UP000566819">
    <property type="component" value="Unassembled WGS sequence"/>
</dbReference>
<evidence type="ECO:0000259" key="4">
    <source>
        <dbReference type="Pfam" id="PF05368"/>
    </source>
</evidence>
<dbReference type="PANTHER" id="PTHR42748">
    <property type="entry name" value="NITROGEN METABOLITE REPRESSION PROTEIN NMRA FAMILY MEMBER"/>
    <property type="match status" value="1"/>
</dbReference>
<evidence type="ECO:0000313" key="6">
    <source>
        <dbReference type="Proteomes" id="UP000566819"/>
    </source>
</evidence>
<evidence type="ECO:0000256" key="1">
    <source>
        <dbReference type="ARBA" id="ARBA00006328"/>
    </source>
</evidence>